<name>A0A6M3JRD7_9ZZZZ</name>
<proteinExistence type="predicted"/>
<evidence type="ECO:0000256" key="1">
    <source>
        <dbReference type="SAM" id="Phobius"/>
    </source>
</evidence>
<feature type="transmembrane region" description="Helical" evidence="1">
    <location>
        <begin position="7"/>
        <end position="26"/>
    </location>
</feature>
<gene>
    <name evidence="2" type="ORF">MM415A02756_0011</name>
</gene>
<evidence type="ECO:0000313" key="2">
    <source>
        <dbReference type="EMBL" id="QJA72460.1"/>
    </source>
</evidence>
<dbReference type="AlphaFoldDB" id="A0A6M3JRD7"/>
<feature type="transmembrane region" description="Helical" evidence="1">
    <location>
        <begin position="38"/>
        <end position="59"/>
    </location>
</feature>
<sequence>MLEIQATYCFLFSLLAFAAGIILLVISTDKEVIESVAIRLVILIAGWSFCGAGVGLFIVGAKYLGACI</sequence>
<keyword evidence="1" id="KW-0812">Transmembrane</keyword>
<keyword evidence="1" id="KW-1133">Transmembrane helix</keyword>
<dbReference type="EMBL" id="MT141952">
    <property type="protein sequence ID" value="QJA72460.1"/>
    <property type="molecule type" value="Genomic_DNA"/>
</dbReference>
<accession>A0A6M3JRD7</accession>
<protein>
    <submittedName>
        <fullName evidence="2">Uncharacterized protein</fullName>
    </submittedName>
</protein>
<reference evidence="2" key="1">
    <citation type="submission" date="2020-03" db="EMBL/GenBank/DDBJ databases">
        <title>The deep terrestrial virosphere.</title>
        <authorList>
            <person name="Holmfeldt K."/>
            <person name="Nilsson E."/>
            <person name="Simone D."/>
            <person name="Lopez-Fernandez M."/>
            <person name="Wu X."/>
            <person name="de Brujin I."/>
            <person name="Lundin D."/>
            <person name="Andersson A."/>
            <person name="Bertilsson S."/>
            <person name="Dopson M."/>
        </authorList>
    </citation>
    <scope>NUCLEOTIDE SEQUENCE</scope>
    <source>
        <strain evidence="2">MM415A02756</strain>
    </source>
</reference>
<organism evidence="2">
    <name type="scientific">viral metagenome</name>
    <dbReference type="NCBI Taxonomy" id="1070528"/>
    <lineage>
        <taxon>unclassified sequences</taxon>
        <taxon>metagenomes</taxon>
        <taxon>organismal metagenomes</taxon>
    </lineage>
</organism>
<keyword evidence="1" id="KW-0472">Membrane</keyword>